<feature type="domain" description="O-GlcNAc transferase C-terminal" evidence="10">
    <location>
        <begin position="1456"/>
        <end position="1657"/>
    </location>
</feature>
<protein>
    <recommendedName>
        <fullName evidence="3">protein O-GlcNAc transferase</fullName>
        <ecNumber evidence="3">2.4.1.255</ecNumber>
    </recommendedName>
</protein>
<feature type="region of interest" description="Disordered" evidence="9">
    <location>
        <begin position="1"/>
        <end position="94"/>
    </location>
</feature>
<evidence type="ECO:0000256" key="2">
    <source>
        <dbReference type="ARBA" id="ARBA00005386"/>
    </source>
</evidence>
<keyword evidence="6" id="KW-0677">Repeat</keyword>
<feature type="compositionally biased region" description="Polar residues" evidence="9">
    <location>
        <begin position="495"/>
        <end position="529"/>
    </location>
</feature>
<evidence type="ECO:0000256" key="9">
    <source>
        <dbReference type="SAM" id="MobiDB-lite"/>
    </source>
</evidence>
<dbReference type="Pfam" id="PF13374">
    <property type="entry name" value="TPR_10"/>
    <property type="match status" value="1"/>
</dbReference>
<dbReference type="EMBL" id="MU004236">
    <property type="protein sequence ID" value="KAF2668688.1"/>
    <property type="molecule type" value="Genomic_DNA"/>
</dbReference>
<comment type="similarity">
    <text evidence="2">Belongs to the glycosyltransferase 41 family. O-GlcNAc transferase subfamily.</text>
</comment>
<feature type="compositionally biased region" description="Polar residues" evidence="9">
    <location>
        <begin position="433"/>
        <end position="446"/>
    </location>
</feature>
<dbReference type="GO" id="GO:0006493">
    <property type="term" value="P:protein O-linked glycosylation"/>
    <property type="evidence" value="ECO:0007669"/>
    <property type="project" value="TreeGrafter"/>
</dbReference>
<dbReference type="SMART" id="SM00028">
    <property type="entry name" value="TPR"/>
    <property type="match status" value="4"/>
</dbReference>
<keyword evidence="12" id="KW-1185">Reference proteome</keyword>
<feature type="region of interest" description="Disordered" evidence="9">
    <location>
        <begin position="429"/>
        <end position="454"/>
    </location>
</feature>
<feature type="domain" description="O-GlcNAc transferase C-terminal" evidence="10">
    <location>
        <begin position="1197"/>
        <end position="1380"/>
    </location>
</feature>
<dbReference type="FunFam" id="3.40.50.11380:FF:000004">
    <property type="entry name" value="UDP-N-acetylglucosaminyltransferase (AFU_orthologue AFUA_1G03380)"/>
    <property type="match status" value="1"/>
</dbReference>
<feature type="region of interest" description="Disordered" evidence="9">
    <location>
        <begin position="685"/>
        <end position="738"/>
    </location>
</feature>
<evidence type="ECO:0000256" key="8">
    <source>
        <dbReference type="PROSITE-ProRule" id="PRU00339"/>
    </source>
</evidence>
<dbReference type="Pfam" id="PF13844">
    <property type="entry name" value="Glyco_transf_41"/>
    <property type="match status" value="2"/>
</dbReference>
<dbReference type="Proteomes" id="UP000799302">
    <property type="component" value="Unassembled WGS sequence"/>
</dbReference>
<dbReference type="Pfam" id="PF13432">
    <property type="entry name" value="TPR_16"/>
    <property type="match status" value="1"/>
</dbReference>
<evidence type="ECO:0000256" key="1">
    <source>
        <dbReference type="ARBA" id="ARBA00004922"/>
    </source>
</evidence>
<evidence type="ECO:0000256" key="4">
    <source>
        <dbReference type="ARBA" id="ARBA00022676"/>
    </source>
</evidence>
<dbReference type="PANTHER" id="PTHR44998">
    <property type="match status" value="1"/>
</dbReference>
<evidence type="ECO:0000259" key="10">
    <source>
        <dbReference type="Pfam" id="PF13844"/>
    </source>
</evidence>
<gene>
    <name evidence="11" type="ORF">BT63DRAFT_414660</name>
</gene>
<feature type="compositionally biased region" description="Low complexity" evidence="9">
    <location>
        <begin position="1"/>
        <end position="18"/>
    </location>
</feature>
<dbReference type="PROSITE" id="PS50293">
    <property type="entry name" value="TPR_REGION"/>
    <property type="match status" value="1"/>
</dbReference>
<evidence type="ECO:0000256" key="3">
    <source>
        <dbReference type="ARBA" id="ARBA00011970"/>
    </source>
</evidence>
<feature type="repeat" description="TPR" evidence="8">
    <location>
        <begin position="961"/>
        <end position="994"/>
    </location>
</feature>
<keyword evidence="4" id="KW-0328">Glycosyltransferase</keyword>
<accession>A0A6A6UC54</accession>
<comment type="pathway">
    <text evidence="1">Protein modification; protein glycosylation.</text>
</comment>
<reference evidence="11" key="1">
    <citation type="journal article" date="2020" name="Stud. Mycol.">
        <title>101 Dothideomycetes genomes: a test case for predicting lifestyles and emergence of pathogens.</title>
        <authorList>
            <person name="Haridas S."/>
            <person name="Albert R."/>
            <person name="Binder M."/>
            <person name="Bloem J."/>
            <person name="Labutti K."/>
            <person name="Salamov A."/>
            <person name="Andreopoulos B."/>
            <person name="Baker S."/>
            <person name="Barry K."/>
            <person name="Bills G."/>
            <person name="Bluhm B."/>
            <person name="Cannon C."/>
            <person name="Castanera R."/>
            <person name="Culley D."/>
            <person name="Daum C."/>
            <person name="Ezra D."/>
            <person name="Gonzalez J."/>
            <person name="Henrissat B."/>
            <person name="Kuo A."/>
            <person name="Liang C."/>
            <person name="Lipzen A."/>
            <person name="Lutzoni F."/>
            <person name="Magnuson J."/>
            <person name="Mondo S."/>
            <person name="Nolan M."/>
            <person name="Ohm R."/>
            <person name="Pangilinan J."/>
            <person name="Park H.-J."/>
            <person name="Ramirez L."/>
            <person name="Alfaro M."/>
            <person name="Sun H."/>
            <person name="Tritt A."/>
            <person name="Yoshinaga Y."/>
            <person name="Zwiers L.-H."/>
            <person name="Turgeon B."/>
            <person name="Goodwin S."/>
            <person name="Spatafora J."/>
            <person name="Crous P."/>
            <person name="Grigoriev I."/>
        </authorList>
    </citation>
    <scope>NUCLEOTIDE SEQUENCE</scope>
    <source>
        <strain evidence="11">CBS 115976</strain>
    </source>
</reference>
<dbReference type="InterPro" id="IPR029489">
    <property type="entry name" value="OGT/SEC/SPY_C"/>
</dbReference>
<keyword evidence="7 8" id="KW-0802">TPR repeat</keyword>
<dbReference type="FunFam" id="3.40.50.2000:FF:000110">
    <property type="entry name" value="UDP-N-acetylglucosaminyltransferase protein"/>
    <property type="match status" value="1"/>
</dbReference>
<dbReference type="EC" id="2.4.1.255" evidence="3"/>
<feature type="region of interest" description="Disordered" evidence="9">
    <location>
        <begin position="372"/>
        <end position="407"/>
    </location>
</feature>
<name>A0A6A6UC54_9PEZI</name>
<organism evidence="11 12">
    <name type="scientific">Microthyrium microscopicum</name>
    <dbReference type="NCBI Taxonomy" id="703497"/>
    <lineage>
        <taxon>Eukaryota</taxon>
        <taxon>Fungi</taxon>
        <taxon>Dikarya</taxon>
        <taxon>Ascomycota</taxon>
        <taxon>Pezizomycotina</taxon>
        <taxon>Dothideomycetes</taxon>
        <taxon>Dothideomycetes incertae sedis</taxon>
        <taxon>Microthyriales</taxon>
        <taxon>Microthyriaceae</taxon>
        <taxon>Microthyrium</taxon>
    </lineage>
</organism>
<keyword evidence="5" id="KW-0808">Transferase</keyword>
<feature type="region of interest" description="Disordered" evidence="9">
    <location>
        <begin position="474"/>
        <end position="531"/>
    </location>
</feature>
<dbReference type="PANTHER" id="PTHR44998:SF1">
    <property type="entry name" value="UDP-N-ACETYLGLUCOSAMINE--PEPTIDE N-ACETYLGLUCOSAMINYLTRANSFERASE 110 KDA SUBUNIT"/>
    <property type="match status" value="1"/>
</dbReference>
<sequence length="1685" mass="189391">MAMVQQHSPQIPPHQQDPFVFNPSDLSYGPHNASRTVPIREHSRTHSSHTTMRPGLPQQYARPLSRPSTENYGPLLSLDSQHSSRSEHMLRRKTPNGILHAAYDGTSVEQTERPHATKHILLPVSEHFPSTVLQRPISQDIPYLQQSRIYDTSSYVFPPSGMNSPIPNVPNDMWRGIPVGLDSTGAWNTARPHQQVQLDSVLNQYPMQAPQSFHYFQNGQPYAYMPQPMQQSFVPTASNSPGPYGPYWANGAYQPYFPAATRDLRFNARYSAGWIPNQPLVDPINGMTNWHMGSNGSPMMQNFQQAQQYPNVPPLKSDVQMMPGTHNHQAFGMNNAYQDQMFKSSIRHNTPRPSTPSDPPRFVPSINRITATVQPSSRSETPPSLPPTPSSHSTVSLEYGSTSPNGQYRDRVFKQAVDIYIELVKHLHKSRNPGAQNRGRNSQTGQMYPKPPKPTFHEYPSLPVRHNSTGMITHSRPQLSNHHRHSYMDDRDYSSDAQSRYPQNDQQARQISWQQHHMQNHPNLKSPPTSHRLRHLRREGSEQMLPVSSLIPRQDHFPVQNAVSALEALSGLCQDSNWSWIDGLLLGGSLAYALADYTKAYDWYSKILGMDSRHVEAMSNLAATLMAMNKKKEAEQFWQRAVKLRPSYFEAVEHLIGLLCNDNRNKDAILVIDYVERSLRCKKQQSLEPGHNRESPCPSENSDKPVFDYEGDSDVVQDRKDVPGSDQPGFGSSGYTIPGTDNGRIHTLVHARGNLLYASGDTVGAAKAFEEAVLITVGRHFGTIDGLVRHILAVLSREIGLPPGPPSDEPLLIPPIFALETLKFCFPPSGSLPGLRDLASGAPGIKNALATTSNSLLSLAKIFQDGMASSSPRQMPFKMSFGVREILALYYLSLSLQQSPSTANNVGILLAGLQQTVTPKMLAILEHHENIPQIPGVVPGTGIHMALAYYNYGLNIDRKHAHLYTNLGSLLKDLGQLSTAIRMYEEAVKCDPKFDIALANLANAVKDQGRIADAIQFYQRAVDASPDFAEAVCGLANALNSVCGWQGRGGIAEDGGSRDRWHVDSTGMLKDATAPGAISSGWIKRVVDLVDKQLSTGERWGQGIVTMPFVDQILNALSITIKDPADFKNRSESLVKNLKTWSGHKWEGQRAVRLIERATKRLTWQWFQDLYVKRAKRPTTAYRRPQLPLSVPVPAAPTVLPFHTFTSPMSAKQIRQISQRNGLRISTSTLKAPWLSETVSRPPAPPNPYLKVGYLSSDFNNHPLAHLMQSVFGLHNTRKVKAHCYATTASDNSVHRQQIEREAPVFYDTSTWSAEKLVNKIMEDGIHILVNLNGYTRGARNEVFAARPAPIQMSFMGFAGTLGAEWCDYLLADETAVPTSTLRPWRRNIEIEDQVRDETSSAEVDNWIYGENIIYCRDTFFCCDHRQSAPDAKEKRINWEEEQATRWAMRKEIFPDLPDDAIILGNFNQLYKIEPTTFRTWLRILDRVPQAVLWLLRFPDLGEQYLKKTAHAWVGSSVANRVIFTDVAPKQQHISRARVCDLFLDTPECNAHTTAADILWSGTPLLTYPRYDYKMCSRMAASILKGALPKTPEGKLASQELIANDEIDYENKAVRLAKNIHYSRHRPQGRLAELRKMLWEGRWTSGLFDTRRWVRDLEEAYEIAWDKWVKGEGGDIYLENRKTVG</sequence>
<evidence type="ECO:0000256" key="6">
    <source>
        <dbReference type="ARBA" id="ARBA00022737"/>
    </source>
</evidence>
<dbReference type="PROSITE" id="PS50005">
    <property type="entry name" value="TPR"/>
    <property type="match status" value="3"/>
</dbReference>
<feature type="repeat" description="TPR" evidence="8">
    <location>
        <begin position="615"/>
        <end position="648"/>
    </location>
</feature>
<dbReference type="Gene3D" id="3.40.50.2000">
    <property type="entry name" value="Glycogen Phosphorylase B"/>
    <property type="match status" value="1"/>
</dbReference>
<feature type="repeat" description="TPR" evidence="8">
    <location>
        <begin position="995"/>
        <end position="1028"/>
    </location>
</feature>
<dbReference type="GO" id="GO:0097363">
    <property type="term" value="F:protein O-acetylglucosaminyltransferase activity"/>
    <property type="evidence" value="ECO:0007669"/>
    <property type="project" value="UniProtKB-EC"/>
</dbReference>
<evidence type="ECO:0000313" key="12">
    <source>
        <dbReference type="Proteomes" id="UP000799302"/>
    </source>
</evidence>
<dbReference type="InterPro" id="IPR011990">
    <property type="entry name" value="TPR-like_helical_dom_sf"/>
</dbReference>
<dbReference type="FunFam" id="1.25.40.10:FF:000552">
    <property type="entry name" value="UDP-N-acetylglucosaminyltransferase (AFU_orthologue AFUA_1G03380)"/>
    <property type="match status" value="1"/>
</dbReference>
<dbReference type="InterPro" id="IPR019734">
    <property type="entry name" value="TPR_rpt"/>
</dbReference>
<evidence type="ECO:0000256" key="7">
    <source>
        <dbReference type="ARBA" id="ARBA00022803"/>
    </source>
</evidence>
<proteinExistence type="inferred from homology"/>
<evidence type="ECO:0000256" key="5">
    <source>
        <dbReference type="ARBA" id="ARBA00022679"/>
    </source>
</evidence>
<dbReference type="Gene3D" id="3.40.50.11380">
    <property type="match status" value="1"/>
</dbReference>
<evidence type="ECO:0000313" key="11">
    <source>
        <dbReference type="EMBL" id="KAF2668688.1"/>
    </source>
</evidence>
<dbReference type="SUPFAM" id="SSF48452">
    <property type="entry name" value="TPR-like"/>
    <property type="match status" value="1"/>
</dbReference>
<dbReference type="Gene3D" id="1.25.40.10">
    <property type="entry name" value="Tetratricopeptide repeat domain"/>
    <property type="match status" value="3"/>
</dbReference>
<dbReference type="OrthoDB" id="421121at2759"/>